<dbReference type="EMBL" id="JAQFWP010000126">
    <property type="protein sequence ID" value="MDA2808977.1"/>
    <property type="molecule type" value="Genomic_DNA"/>
</dbReference>
<dbReference type="RefSeq" id="WP_270681562.1">
    <property type="nucleotide sequence ID" value="NZ_JAQFWP010000126.1"/>
</dbReference>
<organism evidence="1 2">
    <name type="scientific">Nocardiopsis suaedae</name>
    <dbReference type="NCBI Taxonomy" id="3018444"/>
    <lineage>
        <taxon>Bacteria</taxon>
        <taxon>Bacillati</taxon>
        <taxon>Actinomycetota</taxon>
        <taxon>Actinomycetes</taxon>
        <taxon>Streptosporangiales</taxon>
        <taxon>Nocardiopsidaceae</taxon>
        <taxon>Nocardiopsis</taxon>
    </lineage>
</organism>
<evidence type="ECO:0000313" key="1">
    <source>
        <dbReference type="EMBL" id="MDA2808977.1"/>
    </source>
</evidence>
<accession>A0ABT4TXV5</accession>
<gene>
    <name evidence="1" type="ORF">O4U47_31015</name>
</gene>
<evidence type="ECO:0000313" key="2">
    <source>
        <dbReference type="Proteomes" id="UP001165685"/>
    </source>
</evidence>
<keyword evidence="2" id="KW-1185">Reference proteome</keyword>
<name>A0ABT4TXV5_9ACTN</name>
<proteinExistence type="predicted"/>
<comment type="caution">
    <text evidence="1">The sequence shown here is derived from an EMBL/GenBank/DDBJ whole genome shotgun (WGS) entry which is preliminary data.</text>
</comment>
<sequence>MPNTSDRPRGPRLAGAAVACVACVVAAAVGILIAPRPLPFTADVLQREASPDIYRPFGNAGDAEAVEVLLVRRYSLSGAVHTLRLGHDAESYFHEVTVPHATGADGPPEIASVDWTPDEITVRLATGHAVVIPAEKAVGHR</sequence>
<reference evidence="1" key="1">
    <citation type="submission" date="2023-01" db="EMBL/GenBank/DDBJ databases">
        <title>Draft genome sequence of Nocardiopsis sp. LSu2-4 isolated from halophytes.</title>
        <authorList>
            <person name="Duangmal K."/>
            <person name="Chantavorakit T."/>
        </authorList>
    </citation>
    <scope>NUCLEOTIDE SEQUENCE</scope>
    <source>
        <strain evidence="1">LSu2-4</strain>
    </source>
</reference>
<protein>
    <submittedName>
        <fullName evidence="1">Uncharacterized protein</fullName>
    </submittedName>
</protein>
<dbReference type="Proteomes" id="UP001165685">
    <property type="component" value="Unassembled WGS sequence"/>
</dbReference>